<evidence type="ECO:0000313" key="4">
    <source>
        <dbReference type="EMBL" id="WNG48093.1"/>
    </source>
</evidence>
<gene>
    <name evidence="4" type="ORF">F0U60_31095</name>
</gene>
<keyword evidence="5" id="KW-1185">Reference proteome</keyword>
<reference evidence="4 5" key="1">
    <citation type="submission" date="2019-08" db="EMBL/GenBank/DDBJ databases">
        <title>Archangium and Cystobacter genomes.</title>
        <authorList>
            <person name="Chen I.-C.K."/>
            <person name="Wielgoss S."/>
        </authorList>
    </citation>
    <scope>NUCLEOTIDE SEQUENCE [LARGE SCALE GENOMIC DNA]</scope>
    <source>
        <strain evidence="4 5">Cbm 6</strain>
    </source>
</reference>
<accession>A0ABY9WY91</accession>
<evidence type="ECO:0000256" key="2">
    <source>
        <dbReference type="SAM" id="SignalP"/>
    </source>
</evidence>
<feature type="domain" description="Big-1" evidence="3">
    <location>
        <begin position="567"/>
        <end position="656"/>
    </location>
</feature>
<evidence type="ECO:0000256" key="1">
    <source>
        <dbReference type="ARBA" id="ARBA00010116"/>
    </source>
</evidence>
<dbReference type="Gene3D" id="2.60.40.10">
    <property type="entry name" value="Immunoglobulins"/>
    <property type="match status" value="2"/>
</dbReference>
<comment type="similarity">
    <text evidence="1">Belongs to the intimin/invasin family.</text>
</comment>
<dbReference type="Pfam" id="PF02369">
    <property type="entry name" value="Big_1"/>
    <property type="match status" value="1"/>
</dbReference>
<dbReference type="SUPFAM" id="SSF49373">
    <property type="entry name" value="Invasin/intimin cell-adhesion fragments"/>
    <property type="match status" value="2"/>
</dbReference>
<dbReference type="RefSeq" id="WP_395805184.1">
    <property type="nucleotide sequence ID" value="NZ_CP043494.1"/>
</dbReference>
<dbReference type="SMART" id="SM00634">
    <property type="entry name" value="BID_1"/>
    <property type="match status" value="1"/>
</dbReference>
<feature type="signal peptide" evidence="2">
    <location>
        <begin position="1"/>
        <end position="31"/>
    </location>
</feature>
<name>A0ABY9WY91_9BACT</name>
<sequence>MNTRDAVRVQAVSATWASVCAVLLLSMAVHAASSNPKQEHESQELPVAATVPTDEAVRVRPDTAVSFQLDTQAPEYLAFRQQLESGRFAIQVEDGTTSQLFVGEPQDASAGEATFDAETSTVSTPALSLRRYTTYTVTLAVNAAYEALLHGEPLPGNDSFSFAFITGSALHEPTHYQLVVEDTAPRVTGQARLTVVATDDYGNPAWGSLVSVRLEEDGTRLASSARVTPAEAMLSEPGGSVSFTLTNTEAEGVRVSLQATGPAPENTWSGTAALRFRPGTPVQALLSELPAQAQVATQLTVKGSVVDVYGNAVEDGSKLLIIVNSVLDVTTQGGAFSATYTLPTRASTYTLQVISPEIPEVPLLASATLQLLPGEPKGININVSSIPPSLVVGSSVNVCGTVVDAYGNRVLDGTPVTVNGGATITYNGNYCVQVTAPTKPGTFSVVIKAGSVTHTRSTEVRSGPLAAIKRISVPSSVETNASFQVCATAMDAYDNPIPALAIVEGGVLAPVHTLATAGRFCANLKAPNYQSVINITLTATDLVYDTTKQVTAKTGTIANAPAPAFMSLSFTPSSDSVPADGSSTYTFTAYVTDKAGQPVADKTLVTWSFTMGVPSSQGVWTVGGVATITLRSFVPGTASVTATAGSISQTASVTFVP</sequence>
<evidence type="ECO:0000313" key="5">
    <source>
        <dbReference type="Proteomes" id="UP001611383"/>
    </source>
</evidence>
<organism evidence="4 5">
    <name type="scientific">Archangium minus</name>
    <dbReference type="NCBI Taxonomy" id="83450"/>
    <lineage>
        <taxon>Bacteria</taxon>
        <taxon>Pseudomonadati</taxon>
        <taxon>Myxococcota</taxon>
        <taxon>Myxococcia</taxon>
        <taxon>Myxococcales</taxon>
        <taxon>Cystobacterineae</taxon>
        <taxon>Archangiaceae</taxon>
        <taxon>Archangium</taxon>
    </lineage>
</organism>
<dbReference type="EMBL" id="CP043494">
    <property type="protein sequence ID" value="WNG48093.1"/>
    <property type="molecule type" value="Genomic_DNA"/>
</dbReference>
<feature type="chain" id="PRO_5045308554" description="Big-1 domain-containing protein" evidence="2">
    <location>
        <begin position="32"/>
        <end position="657"/>
    </location>
</feature>
<dbReference type="InterPro" id="IPR003344">
    <property type="entry name" value="Big_1_dom"/>
</dbReference>
<dbReference type="PROSITE" id="PS51127">
    <property type="entry name" value="BIG1"/>
    <property type="match status" value="1"/>
</dbReference>
<dbReference type="InterPro" id="IPR013783">
    <property type="entry name" value="Ig-like_fold"/>
</dbReference>
<evidence type="ECO:0000259" key="3">
    <source>
        <dbReference type="PROSITE" id="PS51127"/>
    </source>
</evidence>
<dbReference type="InterPro" id="IPR008964">
    <property type="entry name" value="Invasin/intimin_cell_adhesion"/>
</dbReference>
<proteinExistence type="inferred from homology"/>
<protein>
    <recommendedName>
        <fullName evidence="3">Big-1 domain-containing protein</fullName>
    </recommendedName>
</protein>
<keyword evidence="2" id="KW-0732">Signal</keyword>
<dbReference type="Proteomes" id="UP001611383">
    <property type="component" value="Chromosome"/>
</dbReference>